<proteinExistence type="predicted"/>
<evidence type="ECO:0000256" key="3">
    <source>
        <dbReference type="ARBA" id="ARBA00022691"/>
    </source>
</evidence>
<comment type="caution">
    <text evidence="5">The sequence shown here is derived from an EMBL/GenBank/DDBJ whole genome shotgun (WGS) entry which is preliminary data.</text>
</comment>
<evidence type="ECO:0000256" key="2">
    <source>
        <dbReference type="ARBA" id="ARBA00022679"/>
    </source>
</evidence>
<dbReference type="InterPro" id="IPR036100">
    <property type="entry name" value="QueA_sf"/>
</dbReference>
<name>A0ABT4UI04_9BACT</name>
<gene>
    <name evidence="5" type="ORF">O3P16_03535</name>
</gene>
<dbReference type="Proteomes" id="UP001210231">
    <property type="component" value="Unassembled WGS sequence"/>
</dbReference>
<sequence>MHPKDLKIADYTYRLPQEKIAQYPLENRDASKLLIYKDNTIAESVFRSIPDQIPENSLMVFNNSKVIEARLIFKKQTGGKIEIFTLEPSGIYKDITEAMLQKESIVYKCLVGGASKWKHDEVLQLITPDNKVCLFAKKLEQLNDGYLIEFSWSQPALTFAEILHIAGNLPIPPYLQRSAEDGDTTRYQTVYAEKDGSVAAPTAGLHFTKEVLAALNLKQVATAYTTLHVGAGTFMPVKSEQMQDHIMHAEYIEITTALLDQLINYDFITAVGTTSTRTLESVYWMGVKAFLNPAISYNDLMILQWDPYNADYKEAAVSKKDALASLKSWMTENGLQHLIIKTQIIIAPGYEFRIINALVTNFHQPQSTLLLLVSALIGDSWRNVYEYALNNNFRFLSYGDSSILFKS</sequence>
<dbReference type="Pfam" id="PF02547">
    <property type="entry name" value="Queuosine_synth"/>
    <property type="match status" value="1"/>
</dbReference>
<keyword evidence="2" id="KW-0808">Transferase</keyword>
<keyword evidence="1" id="KW-0963">Cytoplasm</keyword>
<dbReference type="SUPFAM" id="SSF111337">
    <property type="entry name" value="QueA-like"/>
    <property type="match status" value="1"/>
</dbReference>
<reference evidence="5 6" key="1">
    <citation type="submission" date="2022-12" db="EMBL/GenBank/DDBJ databases">
        <title>Chitinophagaceae gen. sp. nov., a new member of the family Chitinophagaceae, isolated from soil in a chemical factory.</title>
        <authorList>
            <person name="Ke Z."/>
        </authorList>
    </citation>
    <scope>NUCLEOTIDE SEQUENCE [LARGE SCALE GENOMIC DNA]</scope>
    <source>
        <strain evidence="5 6">LY-5</strain>
    </source>
</reference>
<dbReference type="InterPro" id="IPR042118">
    <property type="entry name" value="QueA_dom1"/>
</dbReference>
<keyword evidence="6" id="KW-1185">Reference proteome</keyword>
<evidence type="ECO:0000256" key="1">
    <source>
        <dbReference type="ARBA" id="ARBA00022490"/>
    </source>
</evidence>
<dbReference type="EMBL" id="JAQGEF010000003">
    <property type="protein sequence ID" value="MDA3613865.1"/>
    <property type="molecule type" value="Genomic_DNA"/>
</dbReference>
<accession>A0ABT4UI04</accession>
<dbReference type="RefSeq" id="WP_407030195.1">
    <property type="nucleotide sequence ID" value="NZ_JAQGEF010000003.1"/>
</dbReference>
<evidence type="ECO:0000256" key="4">
    <source>
        <dbReference type="ARBA" id="ARBA00022785"/>
    </source>
</evidence>
<dbReference type="PANTHER" id="PTHR30307">
    <property type="entry name" value="S-ADENOSYLMETHIONINE:TRNA RIBOSYLTRANSFERASE-ISOMERASE"/>
    <property type="match status" value="1"/>
</dbReference>
<protein>
    <submittedName>
        <fullName evidence="5">S-adenosylmethionine:tRNA ribosyltransferase-isomerase</fullName>
    </submittedName>
</protein>
<dbReference type="InterPro" id="IPR003699">
    <property type="entry name" value="QueA"/>
</dbReference>
<keyword evidence="4" id="KW-0671">Queuosine biosynthesis</keyword>
<dbReference type="Gene3D" id="3.40.1780.10">
    <property type="entry name" value="QueA-like"/>
    <property type="match status" value="2"/>
</dbReference>
<evidence type="ECO:0000313" key="5">
    <source>
        <dbReference type="EMBL" id="MDA3613865.1"/>
    </source>
</evidence>
<organism evidence="5 6">
    <name type="scientific">Polluticaenibacter yanchengensis</name>
    <dbReference type="NCBI Taxonomy" id="3014562"/>
    <lineage>
        <taxon>Bacteria</taxon>
        <taxon>Pseudomonadati</taxon>
        <taxon>Bacteroidota</taxon>
        <taxon>Chitinophagia</taxon>
        <taxon>Chitinophagales</taxon>
        <taxon>Chitinophagaceae</taxon>
        <taxon>Polluticaenibacter</taxon>
    </lineage>
</organism>
<keyword evidence="3" id="KW-0949">S-adenosyl-L-methionine</keyword>
<evidence type="ECO:0000313" key="6">
    <source>
        <dbReference type="Proteomes" id="UP001210231"/>
    </source>
</evidence>
<dbReference type="PANTHER" id="PTHR30307:SF0">
    <property type="entry name" value="S-ADENOSYLMETHIONINE:TRNA RIBOSYLTRANSFERASE-ISOMERASE"/>
    <property type="match status" value="1"/>
</dbReference>